<evidence type="ECO:0000313" key="3">
    <source>
        <dbReference type="Proteomes" id="UP000095706"/>
    </source>
</evidence>
<dbReference type="GO" id="GO:0004674">
    <property type="term" value="F:protein serine/threonine kinase activity"/>
    <property type="evidence" value="ECO:0007669"/>
    <property type="project" value="UniProtKB-EC"/>
</dbReference>
<keyword evidence="2" id="KW-0418">Kinase</keyword>
<dbReference type="Proteomes" id="UP000095706">
    <property type="component" value="Unassembled WGS sequence"/>
</dbReference>
<dbReference type="AlphaFoldDB" id="A0A173WLP0"/>
<proteinExistence type="predicted"/>
<dbReference type="InterPro" id="IPR000719">
    <property type="entry name" value="Prot_kinase_dom"/>
</dbReference>
<dbReference type="InterPro" id="IPR011009">
    <property type="entry name" value="Kinase-like_dom_sf"/>
</dbReference>
<dbReference type="EC" id="2.7.11.1" evidence="2"/>
<dbReference type="SUPFAM" id="SSF56112">
    <property type="entry name" value="Protein kinase-like (PK-like)"/>
    <property type="match status" value="1"/>
</dbReference>
<sequence>MPYFREGDCITVGNERIVVEKFLSSGMQADVYRVVNFDKKKHMVIKHLYGDYCSNKKLFYRKVKLLSTHSAPHVRLIWPKEVGDFDEKTNSFVYLMDEISCEYNAIAMVMKNPDLLTMDQKMEICRQMAEVFSSLGNNGFIYSDVSGTNICYGIAPDGRVDVRVLDCDNISLTGESLGLAGSGLFRAPEVMLGASPTEMSDAYALAVAAFRMLTGCHPLDGVRTHAQPFTPEFVKESFGKNPEYIFAEATENAPLDEFYRQRFEKLPAQLQLYFNVMFSNKCLHEPEKRPTAQMLLTILQRFC</sequence>
<keyword evidence="2" id="KW-0808">Transferase</keyword>
<dbReference type="RefSeq" id="WP_055225824.1">
    <property type="nucleotide sequence ID" value="NZ_CAXSRP010000010.1"/>
</dbReference>
<dbReference type="PROSITE" id="PS50011">
    <property type="entry name" value="PROTEIN_KINASE_DOM"/>
    <property type="match status" value="1"/>
</dbReference>
<gene>
    <name evidence="2" type="primary">pknF</name>
    <name evidence="2" type="ORF">ERS852406_00153</name>
</gene>
<organism evidence="2 3">
    <name type="scientific">Fusicatenibacter saccharivorans</name>
    <dbReference type="NCBI Taxonomy" id="1150298"/>
    <lineage>
        <taxon>Bacteria</taxon>
        <taxon>Bacillati</taxon>
        <taxon>Bacillota</taxon>
        <taxon>Clostridia</taxon>
        <taxon>Lachnospirales</taxon>
        <taxon>Lachnospiraceae</taxon>
        <taxon>Fusicatenibacter</taxon>
    </lineage>
</organism>
<protein>
    <submittedName>
        <fullName evidence="2">Serine/threonine-protein kinase pknF</fullName>
        <ecNumber evidence="2">2.7.11.1</ecNumber>
    </submittedName>
</protein>
<evidence type="ECO:0000313" key="2">
    <source>
        <dbReference type="EMBL" id="CUN40402.1"/>
    </source>
</evidence>
<dbReference type="Pfam" id="PF00069">
    <property type="entry name" value="Pkinase"/>
    <property type="match status" value="1"/>
</dbReference>
<reference evidence="2 3" key="1">
    <citation type="submission" date="2015-09" db="EMBL/GenBank/DDBJ databases">
        <authorList>
            <consortium name="Pathogen Informatics"/>
        </authorList>
    </citation>
    <scope>NUCLEOTIDE SEQUENCE [LARGE SCALE GENOMIC DNA]</scope>
    <source>
        <strain evidence="2 3">2789STDY5608849</strain>
    </source>
</reference>
<name>A0A173WLP0_9FIRM</name>
<feature type="domain" description="Protein kinase" evidence="1">
    <location>
        <begin position="17"/>
        <end position="303"/>
    </location>
</feature>
<dbReference type="GO" id="GO:0005524">
    <property type="term" value="F:ATP binding"/>
    <property type="evidence" value="ECO:0007669"/>
    <property type="project" value="InterPro"/>
</dbReference>
<dbReference type="SMART" id="SM00220">
    <property type="entry name" value="S_TKc"/>
    <property type="match status" value="1"/>
</dbReference>
<evidence type="ECO:0000259" key="1">
    <source>
        <dbReference type="PROSITE" id="PS50011"/>
    </source>
</evidence>
<dbReference type="Gene3D" id="1.10.510.10">
    <property type="entry name" value="Transferase(Phosphotransferase) domain 1"/>
    <property type="match status" value="1"/>
</dbReference>
<dbReference type="EMBL" id="CYYV01000001">
    <property type="protein sequence ID" value="CUN40402.1"/>
    <property type="molecule type" value="Genomic_DNA"/>
</dbReference>
<accession>A0A173WLP0</accession>